<dbReference type="NCBIfam" id="TIGR00071">
    <property type="entry name" value="hisT_truA"/>
    <property type="match status" value="1"/>
</dbReference>
<protein>
    <recommendedName>
        <fullName evidence="8">Pseudouridine synthase I TruA alpha/beta domain-containing protein</fullName>
    </recommendedName>
</protein>
<feature type="compositionally biased region" description="Basic and acidic residues" evidence="7">
    <location>
        <begin position="86"/>
        <end position="109"/>
    </location>
</feature>
<comment type="similarity">
    <text evidence="1">Belongs to the tRNA pseudouridine synthase TruA family.</text>
</comment>
<dbReference type="SUPFAM" id="SSF55120">
    <property type="entry name" value="Pseudouridine synthase"/>
    <property type="match status" value="1"/>
</dbReference>
<dbReference type="STRING" id="945553.A0A0D2PHV0"/>
<evidence type="ECO:0000256" key="3">
    <source>
        <dbReference type="ARBA" id="ARBA00023235"/>
    </source>
</evidence>
<dbReference type="GO" id="GO:1990481">
    <property type="term" value="P:mRNA pseudouridine synthesis"/>
    <property type="evidence" value="ECO:0007669"/>
    <property type="project" value="TreeGrafter"/>
</dbReference>
<feature type="binding site" evidence="6">
    <location>
        <position position="248"/>
    </location>
    <ligand>
        <name>substrate</name>
    </ligand>
</feature>
<feature type="region of interest" description="Disordered" evidence="7">
    <location>
        <begin position="526"/>
        <end position="568"/>
    </location>
</feature>
<dbReference type="GO" id="GO:0003723">
    <property type="term" value="F:RNA binding"/>
    <property type="evidence" value="ECO:0007669"/>
    <property type="project" value="InterPro"/>
</dbReference>
<dbReference type="PANTHER" id="PTHR11142:SF4">
    <property type="entry name" value="PSEUDOURIDYLATE SYNTHASE 1 HOMOLOG"/>
    <property type="match status" value="1"/>
</dbReference>
<feature type="domain" description="Pseudouridine synthase I TruA alpha/beta" evidence="8">
    <location>
        <begin position="323"/>
        <end position="426"/>
    </location>
</feature>
<dbReference type="PANTHER" id="PTHR11142">
    <property type="entry name" value="PSEUDOURIDYLATE SYNTHASE"/>
    <property type="match status" value="1"/>
</dbReference>
<dbReference type="InterPro" id="IPR041708">
    <property type="entry name" value="PUS1/PUS2-like"/>
</dbReference>
<dbReference type="InterPro" id="IPR020097">
    <property type="entry name" value="PsdUridine_synth_TruA_a/b_dom"/>
</dbReference>
<name>A0A0D2PHV0_HYPSF</name>
<dbReference type="CDD" id="cd02568">
    <property type="entry name" value="PseudoU_synth_PUS1_PUS2"/>
    <property type="match status" value="1"/>
</dbReference>
<dbReference type="AlphaFoldDB" id="A0A0D2PHV0"/>
<feature type="region of interest" description="Disordered" evidence="7">
    <location>
        <begin position="1"/>
        <end position="120"/>
    </location>
</feature>
<accession>A0A0D2PHV0</accession>
<keyword evidence="3" id="KW-0413">Isomerase</keyword>
<evidence type="ECO:0000256" key="4">
    <source>
        <dbReference type="ARBA" id="ARBA00036943"/>
    </source>
</evidence>
<gene>
    <name evidence="9" type="ORF">HYPSUDRAFT_34400</name>
</gene>
<dbReference type="GO" id="GO:0009982">
    <property type="term" value="F:pseudouridine synthase activity"/>
    <property type="evidence" value="ECO:0007669"/>
    <property type="project" value="InterPro"/>
</dbReference>
<dbReference type="OMA" id="NKAFDCR"/>
<evidence type="ECO:0000313" key="10">
    <source>
        <dbReference type="Proteomes" id="UP000054270"/>
    </source>
</evidence>
<dbReference type="GO" id="GO:0031119">
    <property type="term" value="P:tRNA pseudouridine synthesis"/>
    <property type="evidence" value="ECO:0007669"/>
    <property type="project" value="InterPro"/>
</dbReference>
<dbReference type="InterPro" id="IPR020095">
    <property type="entry name" value="PsdUridine_synth_TruA_C"/>
</dbReference>
<evidence type="ECO:0000313" key="9">
    <source>
        <dbReference type="EMBL" id="KJA28071.1"/>
    </source>
</evidence>
<dbReference type="FunFam" id="3.30.70.580:FF:000002">
    <property type="entry name" value="tRNA pseudouridine synthase"/>
    <property type="match status" value="1"/>
</dbReference>
<dbReference type="EMBL" id="KN817522">
    <property type="protein sequence ID" value="KJA28071.1"/>
    <property type="molecule type" value="Genomic_DNA"/>
</dbReference>
<organism evidence="9 10">
    <name type="scientific">Hypholoma sublateritium (strain FD-334 SS-4)</name>
    <dbReference type="NCBI Taxonomy" id="945553"/>
    <lineage>
        <taxon>Eukaryota</taxon>
        <taxon>Fungi</taxon>
        <taxon>Dikarya</taxon>
        <taxon>Basidiomycota</taxon>
        <taxon>Agaricomycotina</taxon>
        <taxon>Agaricomycetes</taxon>
        <taxon>Agaricomycetidae</taxon>
        <taxon>Agaricales</taxon>
        <taxon>Agaricineae</taxon>
        <taxon>Strophariaceae</taxon>
        <taxon>Hypholoma</taxon>
    </lineage>
</organism>
<dbReference type="InterPro" id="IPR020094">
    <property type="entry name" value="TruA/RsuA/RluB/E/F_N"/>
</dbReference>
<dbReference type="Gene3D" id="3.30.70.580">
    <property type="entry name" value="Pseudouridine synthase I, catalytic domain, N-terminal subdomain"/>
    <property type="match status" value="1"/>
</dbReference>
<dbReference type="Pfam" id="PF01416">
    <property type="entry name" value="PseudoU_synth_1"/>
    <property type="match status" value="1"/>
</dbReference>
<keyword evidence="2" id="KW-0819">tRNA processing</keyword>
<evidence type="ECO:0000256" key="2">
    <source>
        <dbReference type="ARBA" id="ARBA00022694"/>
    </source>
</evidence>
<dbReference type="Proteomes" id="UP000054270">
    <property type="component" value="Unassembled WGS sequence"/>
</dbReference>
<evidence type="ECO:0000256" key="7">
    <source>
        <dbReference type="SAM" id="MobiDB-lite"/>
    </source>
</evidence>
<evidence type="ECO:0000256" key="1">
    <source>
        <dbReference type="ARBA" id="ARBA00009375"/>
    </source>
</evidence>
<proteinExistence type="inferred from homology"/>
<dbReference type="Gene3D" id="3.30.70.660">
    <property type="entry name" value="Pseudouridine synthase I, catalytic domain, C-terminal subdomain"/>
    <property type="match status" value="1"/>
</dbReference>
<feature type="compositionally biased region" description="Acidic residues" evidence="7">
    <location>
        <begin position="546"/>
        <end position="556"/>
    </location>
</feature>
<feature type="active site" description="Nucleophile" evidence="5">
    <location>
        <position position="189"/>
    </location>
</feature>
<evidence type="ECO:0000259" key="8">
    <source>
        <dbReference type="Pfam" id="PF01416"/>
    </source>
</evidence>
<sequence>MSENAELHETGEKRRGDSPAADVASSESKRPRLEDELVASSNAVQENAEVANVPPTSLEAPTEVEREATASSNTGKAERPKKRSHRETEPKNKQKGRKDYRNRNAEDAAKAAAGEGEEAGPKAIRYPKRQCSLLMGFCGSGYSGMQIQPDHTKTIEGVLFKALVKVGAVSQDNADNPTKVSLARAARTDAGVHAAGNVVSLKMIITIPGVSDLVARINEELPPEIRVWGYGRTQNSFNARLSCDSRKYTYFFPTYLLVPPKPGSGLHRVWAEHAAKSPDALAKSPISYDFREGKESSDQDEDMARKRSWRVGPAQMEIFRTLASKYEGTHNFHNFTVGRDFKDRSNNRFMKSIEVADPVVYGDTEWISVLFHGQSFMLHQVGVRKMMGILVLGCRMGTPPRIISELYGQRSVFVPKMPSLGLLLEEPLFHSYNEKIAAINANLPASDPFVRPAIDFEIHHEKMDHFKEVFIYKNMREVEDRDGLFDSWIRTIDAYAGNDLLYLNPTGAVPEAAVIKPGEKRANPFREKRKFDATSFPAEGSKRLQDEEEEESDEEAVLNKHQLEEAEG</sequence>
<reference evidence="10" key="1">
    <citation type="submission" date="2014-04" db="EMBL/GenBank/DDBJ databases">
        <title>Evolutionary Origins and Diversification of the Mycorrhizal Mutualists.</title>
        <authorList>
            <consortium name="DOE Joint Genome Institute"/>
            <consortium name="Mycorrhizal Genomics Consortium"/>
            <person name="Kohler A."/>
            <person name="Kuo A."/>
            <person name="Nagy L.G."/>
            <person name="Floudas D."/>
            <person name="Copeland A."/>
            <person name="Barry K.W."/>
            <person name="Cichocki N."/>
            <person name="Veneault-Fourrey C."/>
            <person name="LaButti K."/>
            <person name="Lindquist E.A."/>
            <person name="Lipzen A."/>
            <person name="Lundell T."/>
            <person name="Morin E."/>
            <person name="Murat C."/>
            <person name="Riley R."/>
            <person name="Ohm R."/>
            <person name="Sun H."/>
            <person name="Tunlid A."/>
            <person name="Henrissat B."/>
            <person name="Grigoriev I.V."/>
            <person name="Hibbett D.S."/>
            <person name="Martin F."/>
        </authorList>
    </citation>
    <scope>NUCLEOTIDE SEQUENCE [LARGE SCALE GENOMIC DNA]</scope>
    <source>
        <strain evidence="10">FD-334 SS-4</strain>
    </source>
</reference>
<dbReference type="OrthoDB" id="10256309at2759"/>
<dbReference type="InterPro" id="IPR020103">
    <property type="entry name" value="PsdUridine_synth_cat_dom_sf"/>
</dbReference>
<keyword evidence="10" id="KW-1185">Reference proteome</keyword>
<feature type="compositionally biased region" description="Basic and acidic residues" evidence="7">
    <location>
        <begin position="1"/>
        <end position="17"/>
    </location>
</feature>
<dbReference type="GO" id="GO:0005634">
    <property type="term" value="C:nucleus"/>
    <property type="evidence" value="ECO:0007669"/>
    <property type="project" value="TreeGrafter"/>
</dbReference>
<evidence type="ECO:0000256" key="6">
    <source>
        <dbReference type="PIRSR" id="PIRSR641708-2"/>
    </source>
</evidence>
<evidence type="ECO:0000256" key="5">
    <source>
        <dbReference type="PIRSR" id="PIRSR641708-1"/>
    </source>
</evidence>
<dbReference type="InterPro" id="IPR001406">
    <property type="entry name" value="PsdUridine_synth_TruA"/>
</dbReference>
<feature type="compositionally biased region" description="Basic and acidic residues" evidence="7">
    <location>
        <begin position="557"/>
        <end position="568"/>
    </location>
</feature>
<comment type="catalytic activity">
    <reaction evidence="4">
        <text>a uridine in tRNA = a pseudouridine in tRNA</text>
        <dbReference type="Rhea" id="RHEA:54572"/>
        <dbReference type="Rhea" id="RHEA-COMP:13339"/>
        <dbReference type="Rhea" id="RHEA-COMP:13934"/>
        <dbReference type="ChEBI" id="CHEBI:65314"/>
        <dbReference type="ChEBI" id="CHEBI:65315"/>
    </reaction>
</comment>